<sequence>MAKVIGLGGLFFLCRDAEATRAWYARVLGIKIEEFGGSMFSHAASASMFPRGAQTVWSPFKGDSDYFKPSDSDFMMNLMVDDMPGMIARLEAEGVEMEGEPLNEPYGHFAWIMDPDGRKVELWQPVEPPAE</sequence>
<dbReference type="PANTHER" id="PTHR33993:SF5">
    <property type="entry name" value="GLYOXALASE"/>
    <property type="match status" value="1"/>
</dbReference>
<dbReference type="OrthoDB" id="9799428at2"/>
<evidence type="ECO:0000313" key="2">
    <source>
        <dbReference type="EMBL" id="KDA04184.1"/>
    </source>
</evidence>
<proteinExistence type="predicted"/>
<evidence type="ECO:0000313" key="3">
    <source>
        <dbReference type="Proteomes" id="UP000024942"/>
    </source>
</evidence>
<dbReference type="GO" id="GO:0051213">
    <property type="term" value="F:dioxygenase activity"/>
    <property type="evidence" value="ECO:0007669"/>
    <property type="project" value="UniProtKB-KW"/>
</dbReference>
<dbReference type="AlphaFoldDB" id="A0A059GBR4"/>
<dbReference type="InterPro" id="IPR052164">
    <property type="entry name" value="Anthracycline_SecMetBiosynth"/>
</dbReference>
<keyword evidence="3" id="KW-1185">Reference proteome</keyword>
<keyword evidence="2" id="KW-0223">Dioxygenase</keyword>
<dbReference type="RefSeq" id="WP_035535665.1">
    <property type="nucleotide sequence ID" value="NZ_ARYL01000002.1"/>
</dbReference>
<dbReference type="Proteomes" id="UP000024942">
    <property type="component" value="Unassembled WGS sequence"/>
</dbReference>
<protein>
    <submittedName>
        <fullName evidence="2">Glyoxalase/bleomycin resistance protein/dioxygenase</fullName>
    </submittedName>
</protein>
<reference evidence="2 3" key="1">
    <citation type="journal article" date="2014" name="Antonie Van Leeuwenhoek">
        <title>Hyphomonas beringensis sp. nov. and Hyphomonas chukchiensis sp. nov., isolated from surface seawater of the Bering Sea and Chukchi Sea.</title>
        <authorList>
            <person name="Li C."/>
            <person name="Lai Q."/>
            <person name="Li G."/>
            <person name="Dong C."/>
            <person name="Wang J."/>
            <person name="Liao Y."/>
            <person name="Shao Z."/>
        </authorList>
    </citation>
    <scope>NUCLEOTIDE SEQUENCE [LARGE SCALE GENOMIC DNA]</scope>
    <source>
        <strain evidence="2 3">SCH89</strain>
    </source>
</reference>
<dbReference type="PATRIC" id="fig|1280953.3.peg.520"/>
<dbReference type="EMBL" id="ARYL01000002">
    <property type="protein sequence ID" value="KDA04184.1"/>
    <property type="molecule type" value="Genomic_DNA"/>
</dbReference>
<dbReference type="Pfam" id="PF00903">
    <property type="entry name" value="Glyoxalase"/>
    <property type="match status" value="1"/>
</dbReference>
<dbReference type="InterPro" id="IPR037523">
    <property type="entry name" value="VOC_core"/>
</dbReference>
<name>A0A059GBR4_9PROT</name>
<dbReference type="SUPFAM" id="SSF54593">
    <property type="entry name" value="Glyoxalase/Bleomycin resistance protein/Dihydroxybiphenyl dioxygenase"/>
    <property type="match status" value="1"/>
</dbReference>
<feature type="domain" description="VOC" evidence="1">
    <location>
        <begin position="6"/>
        <end position="125"/>
    </location>
</feature>
<gene>
    <name evidence="2" type="ORF">HOC_02581</name>
</gene>
<dbReference type="PROSITE" id="PS51819">
    <property type="entry name" value="VOC"/>
    <property type="match status" value="1"/>
</dbReference>
<accession>A0A059GBR4</accession>
<dbReference type="PANTHER" id="PTHR33993">
    <property type="entry name" value="GLYOXALASE-RELATED"/>
    <property type="match status" value="1"/>
</dbReference>
<evidence type="ECO:0000259" key="1">
    <source>
        <dbReference type="PROSITE" id="PS51819"/>
    </source>
</evidence>
<dbReference type="Gene3D" id="3.10.180.10">
    <property type="entry name" value="2,3-Dihydroxybiphenyl 1,2-Dioxygenase, domain 1"/>
    <property type="match status" value="1"/>
</dbReference>
<dbReference type="InterPro" id="IPR029068">
    <property type="entry name" value="Glyas_Bleomycin-R_OHBP_Dase"/>
</dbReference>
<comment type="caution">
    <text evidence="2">The sequence shown here is derived from an EMBL/GenBank/DDBJ whole genome shotgun (WGS) entry which is preliminary data.</text>
</comment>
<dbReference type="STRING" id="1280953.HOC_02581"/>
<dbReference type="eggNOG" id="COG0346">
    <property type="taxonomic scope" value="Bacteria"/>
</dbReference>
<dbReference type="InterPro" id="IPR004360">
    <property type="entry name" value="Glyas_Fos-R_dOase_dom"/>
</dbReference>
<keyword evidence="2" id="KW-0560">Oxidoreductase</keyword>
<organism evidence="2 3">
    <name type="scientific">Hyphomonas oceanitis SCH89</name>
    <dbReference type="NCBI Taxonomy" id="1280953"/>
    <lineage>
        <taxon>Bacteria</taxon>
        <taxon>Pseudomonadati</taxon>
        <taxon>Pseudomonadota</taxon>
        <taxon>Alphaproteobacteria</taxon>
        <taxon>Hyphomonadales</taxon>
        <taxon>Hyphomonadaceae</taxon>
        <taxon>Hyphomonas</taxon>
    </lineage>
</organism>